<name>A0A6L9Y8D2_9BURK</name>
<evidence type="ECO:0000256" key="1">
    <source>
        <dbReference type="ARBA" id="ARBA00023015"/>
    </source>
</evidence>
<evidence type="ECO:0000259" key="5">
    <source>
        <dbReference type="PROSITE" id="PS50943"/>
    </source>
</evidence>
<feature type="coiled-coil region" evidence="4">
    <location>
        <begin position="109"/>
        <end position="143"/>
    </location>
</feature>
<evidence type="ECO:0000256" key="4">
    <source>
        <dbReference type="SAM" id="Coils"/>
    </source>
</evidence>
<dbReference type="PROSITE" id="PS50943">
    <property type="entry name" value="HTH_CROC1"/>
    <property type="match status" value="1"/>
</dbReference>
<dbReference type="InterPro" id="IPR050807">
    <property type="entry name" value="TransReg_Diox_bact_type"/>
</dbReference>
<dbReference type="InterPro" id="IPR010982">
    <property type="entry name" value="Lambda_DNA-bd_dom_sf"/>
</dbReference>
<keyword evidence="3" id="KW-0804">Transcription</keyword>
<evidence type="ECO:0000256" key="2">
    <source>
        <dbReference type="ARBA" id="ARBA00023125"/>
    </source>
</evidence>
<organism evidence="6 7">
    <name type="scientific">Pelistega ratti</name>
    <dbReference type="NCBI Taxonomy" id="2652177"/>
    <lineage>
        <taxon>Bacteria</taxon>
        <taxon>Pseudomonadati</taxon>
        <taxon>Pseudomonadota</taxon>
        <taxon>Betaproteobacteria</taxon>
        <taxon>Burkholderiales</taxon>
        <taxon>Alcaligenaceae</taxon>
        <taxon>Pelistega</taxon>
    </lineage>
</organism>
<dbReference type="Gene3D" id="1.10.260.40">
    <property type="entry name" value="lambda repressor-like DNA-binding domains"/>
    <property type="match status" value="1"/>
</dbReference>
<dbReference type="CDD" id="cd00093">
    <property type="entry name" value="HTH_XRE"/>
    <property type="match status" value="1"/>
</dbReference>
<protein>
    <submittedName>
        <fullName evidence="6">Helix-turn-helix transcriptional regulator</fullName>
    </submittedName>
</protein>
<reference evidence="6 7" key="1">
    <citation type="submission" date="2020-02" db="EMBL/GenBank/DDBJ databases">
        <title>Pelistega sp. NLN82 were isolated from wild rodents of the Hainan Island.</title>
        <authorList>
            <person name="Niu N."/>
            <person name="Zhou J."/>
        </authorList>
    </citation>
    <scope>NUCLEOTIDE SEQUENCE [LARGE SCALE GENOMIC DNA]</scope>
    <source>
        <strain evidence="6 7">NLN82</strain>
    </source>
</reference>
<accession>A0A6L9Y8D2</accession>
<keyword evidence="2" id="KW-0238">DNA-binding</keyword>
<dbReference type="EMBL" id="JAAGYR010000021">
    <property type="protein sequence ID" value="NEN76553.1"/>
    <property type="molecule type" value="Genomic_DNA"/>
</dbReference>
<dbReference type="RefSeq" id="WP_163764943.1">
    <property type="nucleotide sequence ID" value="NZ_JAAGYR010000021.1"/>
</dbReference>
<evidence type="ECO:0000256" key="3">
    <source>
        <dbReference type="ARBA" id="ARBA00023163"/>
    </source>
</evidence>
<feature type="domain" description="HTH cro/C1-type" evidence="5">
    <location>
        <begin position="11"/>
        <end position="65"/>
    </location>
</feature>
<dbReference type="GO" id="GO:0003677">
    <property type="term" value="F:DNA binding"/>
    <property type="evidence" value="ECO:0007669"/>
    <property type="project" value="UniProtKB-KW"/>
</dbReference>
<dbReference type="InterPro" id="IPR001387">
    <property type="entry name" value="Cro/C1-type_HTH"/>
</dbReference>
<dbReference type="GO" id="GO:0005829">
    <property type="term" value="C:cytosol"/>
    <property type="evidence" value="ECO:0007669"/>
    <property type="project" value="TreeGrafter"/>
</dbReference>
<gene>
    <name evidence="6" type="ORF">F9B74_09565</name>
</gene>
<comment type="caution">
    <text evidence="6">The sequence shown here is derived from an EMBL/GenBank/DDBJ whole genome shotgun (WGS) entry which is preliminary data.</text>
</comment>
<proteinExistence type="predicted"/>
<evidence type="ECO:0000313" key="6">
    <source>
        <dbReference type="EMBL" id="NEN76553.1"/>
    </source>
</evidence>
<dbReference type="PANTHER" id="PTHR46797">
    <property type="entry name" value="HTH-TYPE TRANSCRIPTIONAL REGULATOR"/>
    <property type="match status" value="1"/>
</dbReference>
<dbReference type="PANTHER" id="PTHR46797:SF23">
    <property type="entry name" value="HTH-TYPE TRANSCRIPTIONAL REGULATOR SUTR"/>
    <property type="match status" value="1"/>
</dbReference>
<dbReference type="AlphaFoldDB" id="A0A6L9Y8D2"/>
<keyword evidence="7" id="KW-1185">Reference proteome</keyword>
<dbReference type="GO" id="GO:0003700">
    <property type="term" value="F:DNA-binding transcription factor activity"/>
    <property type="evidence" value="ECO:0007669"/>
    <property type="project" value="TreeGrafter"/>
</dbReference>
<dbReference type="SUPFAM" id="SSF47413">
    <property type="entry name" value="lambda repressor-like DNA-binding domains"/>
    <property type="match status" value="1"/>
</dbReference>
<sequence length="147" mass="16744">MNTQDKIRQNIRDIREDKNLTQADMAERLSMSVTGYAKLERGENNISIERLHRIAQILEVEVFDLMTSGSEGVLVFNNSHDNFSNSSNFSLALGNPALEAEIKHLNYIINAKNELLDAREREIDSLKQQITVLQKVITTLENNKESI</sequence>
<dbReference type="SMART" id="SM00530">
    <property type="entry name" value="HTH_XRE"/>
    <property type="match status" value="1"/>
</dbReference>
<dbReference type="Proteomes" id="UP000477651">
    <property type="component" value="Unassembled WGS sequence"/>
</dbReference>
<dbReference type="Pfam" id="PF01381">
    <property type="entry name" value="HTH_3"/>
    <property type="match status" value="1"/>
</dbReference>
<evidence type="ECO:0000313" key="7">
    <source>
        <dbReference type="Proteomes" id="UP000477651"/>
    </source>
</evidence>
<keyword evidence="1" id="KW-0805">Transcription regulation</keyword>
<keyword evidence="4" id="KW-0175">Coiled coil</keyword>